<accession>A0A1S0TMT1</accession>
<dbReference type="InParanoid" id="A0A1S0TMT1"/>
<dbReference type="OMA" id="NIPCGAS"/>
<dbReference type="GO" id="GO:0006979">
    <property type="term" value="P:response to oxidative stress"/>
    <property type="evidence" value="ECO:0007669"/>
    <property type="project" value="InterPro"/>
</dbReference>
<dbReference type="PRINTS" id="PR00457">
    <property type="entry name" value="ANPEROXIDASE"/>
</dbReference>
<sequence length="538" mass="61494">MIVINGNDIHARQRRSNIPCGASFTPCSRTALAFGLPSNIVNEDETQPQRHSSKIKGRYTDIKKLISRQSIINAMKEAKDEIDILFNQTEINIFKSINAFDGEPSEITWNMINKIDRYAKKLSYSSQISIAATEKLYNSGLTSEQIFYGLPTMDLSDTVISSICPVNLITECPISEYRTYSGHCNNVNNPLWGASSEPMQRFLKPTYANKISKPRISINGLTLPNARQISHNIISEPTDRHTLCSMMIAQWAMFIHEDISHTGITTLYEGDKSKSLLCCNKKYIHPDCYPIEVNENDTTYSKLTQCLPYVRTATLPRENCSLGPREQINQVTSYLDASHIYGSNMERVNKLRAYRNGFLLTQQNSRYHSLLRNTNDGTCTSNRSSQRCFLSGGEFTNLFPTQTALHTIWLRQHNNIAKQLKSINIDWDDEKLFQESRRIVIAQIQHITYNEFLPIIVGKNKLRQYGIKLQYNDYDSDYDLKIDATALNEYASAVGLFYYSLFPDQMSFYESNEGDRKIEKSWSELLNNPGLLYGVLIL</sequence>
<dbReference type="InterPro" id="IPR019791">
    <property type="entry name" value="Haem_peroxidase_animal"/>
</dbReference>
<dbReference type="OrthoDB" id="823504at2759"/>
<dbReference type="AlphaFoldDB" id="A0A1S0TMT1"/>
<dbReference type="KEGG" id="loa:LOAG_11847"/>
<protein>
    <submittedName>
        <fullName evidence="2">Uncharacterized protein</fullName>
    </submittedName>
</protein>
<dbReference type="EMBL" id="JH712908">
    <property type="protein sequence ID" value="EFO16658.2"/>
    <property type="molecule type" value="Genomic_DNA"/>
</dbReference>
<keyword evidence="1" id="KW-0560">Oxidoreductase</keyword>
<name>A0A1S0TMT1_LOALO</name>
<dbReference type="GO" id="GO:0020037">
    <property type="term" value="F:heme binding"/>
    <property type="evidence" value="ECO:0007669"/>
    <property type="project" value="InterPro"/>
</dbReference>
<dbReference type="InterPro" id="IPR010255">
    <property type="entry name" value="Haem_peroxidase_sf"/>
</dbReference>
<dbReference type="PANTHER" id="PTHR11475:SF134">
    <property type="entry name" value="LD42267P"/>
    <property type="match status" value="1"/>
</dbReference>
<proteinExistence type="predicted"/>
<keyword evidence="1" id="KW-0575">Peroxidase</keyword>
<dbReference type="CTD" id="9949305"/>
<dbReference type="RefSeq" id="XP_020301424.1">
    <property type="nucleotide sequence ID" value="XM_020448432.1"/>
</dbReference>
<dbReference type="Gene3D" id="1.10.640.10">
    <property type="entry name" value="Haem peroxidase domain superfamily, animal type"/>
    <property type="match status" value="1"/>
</dbReference>
<dbReference type="GeneID" id="9949305"/>
<dbReference type="InterPro" id="IPR037120">
    <property type="entry name" value="Haem_peroxidase_sf_animal"/>
</dbReference>
<dbReference type="SUPFAM" id="SSF48113">
    <property type="entry name" value="Heme-dependent peroxidases"/>
    <property type="match status" value="1"/>
</dbReference>
<organism evidence="2">
    <name type="scientific">Loa loa</name>
    <name type="common">Eye worm</name>
    <name type="synonym">Filaria loa</name>
    <dbReference type="NCBI Taxonomy" id="7209"/>
    <lineage>
        <taxon>Eukaryota</taxon>
        <taxon>Metazoa</taxon>
        <taxon>Ecdysozoa</taxon>
        <taxon>Nematoda</taxon>
        <taxon>Chromadorea</taxon>
        <taxon>Rhabditida</taxon>
        <taxon>Spirurina</taxon>
        <taxon>Spiruromorpha</taxon>
        <taxon>Filarioidea</taxon>
        <taxon>Onchocercidae</taxon>
        <taxon>Loa</taxon>
    </lineage>
</organism>
<dbReference type="PROSITE" id="PS50292">
    <property type="entry name" value="PEROXIDASE_3"/>
    <property type="match status" value="1"/>
</dbReference>
<evidence type="ECO:0000313" key="2">
    <source>
        <dbReference type="EMBL" id="EFO16658.2"/>
    </source>
</evidence>
<dbReference type="Pfam" id="PF03098">
    <property type="entry name" value="An_peroxidase"/>
    <property type="match status" value="1"/>
</dbReference>
<dbReference type="GO" id="GO:0004601">
    <property type="term" value="F:peroxidase activity"/>
    <property type="evidence" value="ECO:0007669"/>
    <property type="project" value="UniProtKB-KW"/>
</dbReference>
<reference evidence="2" key="1">
    <citation type="submission" date="2012-04" db="EMBL/GenBank/DDBJ databases">
        <title>The Genome Sequence of Loa loa.</title>
        <authorList>
            <consortium name="The Broad Institute Genome Sequencing Platform"/>
            <consortium name="Broad Institute Genome Sequencing Center for Infectious Disease"/>
            <person name="Nutman T.B."/>
            <person name="Fink D.L."/>
            <person name="Russ C."/>
            <person name="Young S."/>
            <person name="Zeng Q."/>
            <person name="Gargeya S."/>
            <person name="Alvarado L."/>
            <person name="Berlin A."/>
            <person name="Chapman S.B."/>
            <person name="Chen Z."/>
            <person name="Freedman E."/>
            <person name="Gellesch M."/>
            <person name="Goldberg J."/>
            <person name="Griggs A."/>
            <person name="Gujja S."/>
            <person name="Heilman E.R."/>
            <person name="Heiman D."/>
            <person name="Howarth C."/>
            <person name="Mehta T."/>
            <person name="Neiman D."/>
            <person name="Pearson M."/>
            <person name="Roberts A."/>
            <person name="Saif S."/>
            <person name="Shea T."/>
            <person name="Shenoy N."/>
            <person name="Sisk P."/>
            <person name="Stolte C."/>
            <person name="Sykes S."/>
            <person name="White J."/>
            <person name="Yandava C."/>
            <person name="Haas B."/>
            <person name="Henn M.R."/>
            <person name="Nusbaum C."/>
            <person name="Birren B."/>
        </authorList>
    </citation>
    <scope>NUCLEOTIDE SEQUENCE [LARGE SCALE GENOMIC DNA]</scope>
</reference>
<evidence type="ECO:0000256" key="1">
    <source>
        <dbReference type="ARBA" id="ARBA00022559"/>
    </source>
</evidence>
<dbReference type="PANTHER" id="PTHR11475">
    <property type="entry name" value="OXIDASE/PEROXIDASE"/>
    <property type="match status" value="1"/>
</dbReference>
<gene>
    <name evidence="2" type="ORF">LOAG_11847</name>
</gene>